<dbReference type="Proteomes" id="UP000230603">
    <property type="component" value="Unassembled WGS sequence"/>
</dbReference>
<reference evidence="2" key="1">
    <citation type="submission" date="2017-09" db="EMBL/GenBank/DDBJ databases">
        <title>Depth-based differentiation of microbial function through sediment-hosted aquifers and enrichment of novel symbionts in the deep terrestrial subsurface.</title>
        <authorList>
            <person name="Probst A.J."/>
            <person name="Ladd B."/>
            <person name="Jarett J.K."/>
            <person name="Geller-Mcgrath D.E."/>
            <person name="Sieber C.M.K."/>
            <person name="Emerson J.B."/>
            <person name="Anantharaman K."/>
            <person name="Thomas B.C."/>
            <person name="Malmstrom R."/>
            <person name="Stieglmeier M."/>
            <person name="Klingl A."/>
            <person name="Woyke T."/>
            <person name="Ryan C.M."/>
            <person name="Banfield J.F."/>
        </authorList>
    </citation>
    <scope>NUCLEOTIDE SEQUENCE [LARGE SCALE GENOMIC DNA]</scope>
</reference>
<accession>A0A2M8L817</accession>
<protein>
    <submittedName>
        <fullName evidence="1">Uncharacterized protein</fullName>
    </submittedName>
</protein>
<evidence type="ECO:0000313" key="1">
    <source>
        <dbReference type="EMBL" id="PJE72779.1"/>
    </source>
</evidence>
<comment type="caution">
    <text evidence="1">The sequence shown here is derived from an EMBL/GenBank/DDBJ whole genome shotgun (WGS) entry which is preliminary data.</text>
</comment>
<sequence>MEKSLLKKFEKTYLELQIVFAKAKSWDINEEQRKQIEEWIKSTTESYQKVKEKYEKLLSER</sequence>
<evidence type="ECO:0000313" key="2">
    <source>
        <dbReference type="Proteomes" id="UP000230603"/>
    </source>
</evidence>
<proteinExistence type="predicted"/>
<gene>
    <name evidence="1" type="ORF">COV00_03510</name>
</gene>
<organism evidence="1 2">
    <name type="scientific">Candidatus Tagabacteria bacterium CG10_big_fil_rev_8_21_14_0_10_40_13</name>
    <dbReference type="NCBI Taxonomy" id="1975022"/>
    <lineage>
        <taxon>Bacteria</taxon>
        <taxon>Candidatus Tagaibacteriota</taxon>
    </lineage>
</organism>
<name>A0A2M8L817_9BACT</name>
<dbReference type="EMBL" id="PFEP01000042">
    <property type="protein sequence ID" value="PJE72779.1"/>
    <property type="molecule type" value="Genomic_DNA"/>
</dbReference>
<dbReference type="AlphaFoldDB" id="A0A2M8L817"/>